<keyword evidence="11" id="KW-1185">Reference proteome</keyword>
<dbReference type="SUPFAM" id="SSF57701">
    <property type="entry name" value="Zn2/Cys6 DNA-binding domain"/>
    <property type="match status" value="1"/>
</dbReference>
<feature type="region of interest" description="Disordered" evidence="8">
    <location>
        <begin position="122"/>
        <end position="174"/>
    </location>
</feature>
<dbReference type="Gene3D" id="4.10.240.10">
    <property type="entry name" value="Zn(2)-C6 fungal-type DNA-binding domain"/>
    <property type="match status" value="1"/>
</dbReference>
<dbReference type="PANTHER" id="PTHR31845">
    <property type="entry name" value="FINGER DOMAIN PROTEIN, PUTATIVE-RELATED"/>
    <property type="match status" value="1"/>
</dbReference>
<dbReference type="Proteomes" id="UP000248961">
    <property type="component" value="Unassembled WGS sequence"/>
</dbReference>
<dbReference type="PANTHER" id="PTHR31845:SF32">
    <property type="entry name" value="MISCELLANEOUS ZN(II)2CYS6 TRANSCRIPTION FACTOR (EUROFUNG)-RELATED"/>
    <property type="match status" value="1"/>
</dbReference>
<keyword evidence="7" id="KW-0539">Nucleus</keyword>
<name>A0A395I3X8_ASPHC</name>
<dbReference type="InterPro" id="IPR036864">
    <property type="entry name" value="Zn2-C6_fun-type_DNA-bd_sf"/>
</dbReference>
<dbReference type="InterPro" id="IPR007219">
    <property type="entry name" value="XnlR_reg_dom"/>
</dbReference>
<dbReference type="EMBL" id="KZ824275">
    <property type="protein sequence ID" value="RAL14436.1"/>
    <property type="molecule type" value="Genomic_DNA"/>
</dbReference>
<dbReference type="AlphaFoldDB" id="A0A395I3X8"/>
<keyword evidence="5" id="KW-0238">DNA-binding</keyword>
<proteinExistence type="predicted"/>
<evidence type="ECO:0000256" key="6">
    <source>
        <dbReference type="ARBA" id="ARBA00023163"/>
    </source>
</evidence>
<dbReference type="GO" id="GO:0005634">
    <property type="term" value="C:nucleus"/>
    <property type="evidence" value="ECO:0007669"/>
    <property type="project" value="UniProtKB-SubCell"/>
</dbReference>
<evidence type="ECO:0000256" key="2">
    <source>
        <dbReference type="ARBA" id="ARBA00022723"/>
    </source>
</evidence>
<protein>
    <recommendedName>
        <fullName evidence="9">Zn(2)-C6 fungal-type domain-containing protein</fullName>
    </recommendedName>
</protein>
<gene>
    <name evidence="10" type="ORF">BO97DRAFT_466163</name>
</gene>
<evidence type="ECO:0000259" key="9">
    <source>
        <dbReference type="PROSITE" id="PS00463"/>
    </source>
</evidence>
<feature type="compositionally biased region" description="Polar residues" evidence="8">
    <location>
        <begin position="148"/>
        <end position="171"/>
    </location>
</feature>
<evidence type="ECO:0000256" key="3">
    <source>
        <dbReference type="ARBA" id="ARBA00022833"/>
    </source>
</evidence>
<dbReference type="STRING" id="1450537.A0A395I3X8"/>
<feature type="region of interest" description="Disordered" evidence="8">
    <location>
        <begin position="614"/>
        <end position="637"/>
    </location>
</feature>
<dbReference type="InterPro" id="IPR051089">
    <property type="entry name" value="prtT"/>
</dbReference>
<accession>A0A395I3X8</accession>
<evidence type="ECO:0000256" key="4">
    <source>
        <dbReference type="ARBA" id="ARBA00023015"/>
    </source>
</evidence>
<evidence type="ECO:0000256" key="7">
    <source>
        <dbReference type="ARBA" id="ARBA00023242"/>
    </source>
</evidence>
<feature type="domain" description="Zn(2)-C6 fungal-type" evidence="9">
    <location>
        <begin position="33"/>
        <end position="63"/>
    </location>
</feature>
<evidence type="ECO:0000256" key="1">
    <source>
        <dbReference type="ARBA" id="ARBA00004123"/>
    </source>
</evidence>
<dbReference type="VEuPathDB" id="FungiDB:BO97DRAFT_466163"/>
<dbReference type="OrthoDB" id="1600564at2759"/>
<keyword evidence="4" id="KW-0805">Transcription regulation</keyword>
<dbReference type="Pfam" id="PF04082">
    <property type="entry name" value="Fungal_trans"/>
    <property type="match status" value="1"/>
</dbReference>
<dbReference type="CDD" id="cd12148">
    <property type="entry name" value="fungal_TF_MHR"/>
    <property type="match status" value="1"/>
</dbReference>
<dbReference type="PROSITE" id="PS00463">
    <property type="entry name" value="ZN2_CY6_FUNGAL_1"/>
    <property type="match status" value="1"/>
</dbReference>
<dbReference type="RefSeq" id="XP_025553590.1">
    <property type="nucleotide sequence ID" value="XM_025699577.1"/>
</dbReference>
<evidence type="ECO:0000256" key="8">
    <source>
        <dbReference type="SAM" id="MobiDB-lite"/>
    </source>
</evidence>
<dbReference type="GO" id="GO:0009893">
    <property type="term" value="P:positive regulation of metabolic process"/>
    <property type="evidence" value="ECO:0007669"/>
    <property type="project" value="UniProtKB-ARBA"/>
</dbReference>
<evidence type="ECO:0000313" key="11">
    <source>
        <dbReference type="Proteomes" id="UP000248961"/>
    </source>
</evidence>
<dbReference type="InterPro" id="IPR001138">
    <property type="entry name" value="Zn2Cys6_DnaBD"/>
</dbReference>
<sequence>MYHFPTATRLLYRSAMDQAPTQYDLSPTPYGRACMNCSHAKCKCVLSKAGGQCQRCQRLNKECRPSAFQRRQNLRKPNATKSGRLEKKLDDVVALLRARAAHSSGSSATADEYADLIEEQLNSTSTTTPEPQPRNPRGDSQKRRRGGNTHSQLTQTSEQGANGPGLTNDSPDVSLELSPWQAEECLAAFVTQKLPYLPFIHIPSSTTAKRLQRERPFMWLCVMAVAAKSVKQRNAICDKVREIVAQKVVHCSGARDLDLLQGILIFMAWSGQQVFRKLSLIMFSQLAIAVVYDLSLNKPTSTEMSLLLCLNPQPEGGPASPPTRFMEERRAVLGCFLLTSSISLFFGKAESLRWTPYLEECLKALSQHPECLNDEVLVHQVRYQLVNEQKSPSHASSNTELHPFPLPPATNLYDNTSLNPPISTYLHALNTHLHSAQAKIPPQTQQYKIIHLHNTHVILTLTEPALLLTPKPQQQQSTTLNIRHLETLHAALAATKAWFDTFLAIPPAEYTGFAFTVFAQLARNLAALYRLSTLDDPLWDRAAVRRTVDILDVLDSVIGNLGQAAALARLEGLERGLLAEAEVDEGEVFFYSIGKYESMRLVWERKLGGRGDNNLRGRGGLESERMQQQQHVSGTLDQESGGALGTLGLGVGYDDWLMEFLSSMVQ</sequence>
<dbReference type="GO" id="GO:0000981">
    <property type="term" value="F:DNA-binding transcription factor activity, RNA polymerase II-specific"/>
    <property type="evidence" value="ECO:0007669"/>
    <property type="project" value="InterPro"/>
</dbReference>
<dbReference type="GO" id="GO:0000976">
    <property type="term" value="F:transcription cis-regulatory region binding"/>
    <property type="evidence" value="ECO:0007669"/>
    <property type="project" value="TreeGrafter"/>
</dbReference>
<feature type="compositionally biased region" description="Polar residues" evidence="8">
    <location>
        <begin position="626"/>
        <end position="637"/>
    </location>
</feature>
<evidence type="ECO:0000313" key="10">
    <source>
        <dbReference type="EMBL" id="RAL14436.1"/>
    </source>
</evidence>
<evidence type="ECO:0000256" key="5">
    <source>
        <dbReference type="ARBA" id="ARBA00023125"/>
    </source>
</evidence>
<keyword evidence="6" id="KW-0804">Transcription</keyword>
<feature type="compositionally biased region" description="Basic and acidic residues" evidence="8">
    <location>
        <begin position="614"/>
        <end position="625"/>
    </location>
</feature>
<dbReference type="GO" id="GO:0008270">
    <property type="term" value="F:zinc ion binding"/>
    <property type="evidence" value="ECO:0007669"/>
    <property type="project" value="InterPro"/>
</dbReference>
<dbReference type="GeneID" id="37203866"/>
<keyword evidence="3" id="KW-0862">Zinc</keyword>
<keyword evidence="2" id="KW-0479">Metal-binding</keyword>
<comment type="subcellular location">
    <subcellularLocation>
        <location evidence="1">Nucleus</location>
    </subcellularLocation>
</comment>
<dbReference type="CDD" id="cd00067">
    <property type="entry name" value="GAL4"/>
    <property type="match status" value="1"/>
</dbReference>
<organism evidence="10 11">
    <name type="scientific">Aspergillus homomorphus (strain CBS 101889)</name>
    <dbReference type="NCBI Taxonomy" id="1450537"/>
    <lineage>
        <taxon>Eukaryota</taxon>
        <taxon>Fungi</taxon>
        <taxon>Dikarya</taxon>
        <taxon>Ascomycota</taxon>
        <taxon>Pezizomycotina</taxon>
        <taxon>Eurotiomycetes</taxon>
        <taxon>Eurotiomycetidae</taxon>
        <taxon>Eurotiales</taxon>
        <taxon>Aspergillaceae</taxon>
        <taxon>Aspergillus</taxon>
        <taxon>Aspergillus subgen. Circumdati</taxon>
    </lineage>
</organism>
<reference evidence="10 11" key="1">
    <citation type="submission" date="2018-02" db="EMBL/GenBank/DDBJ databases">
        <title>The genomes of Aspergillus section Nigri reveals drivers in fungal speciation.</title>
        <authorList>
            <consortium name="DOE Joint Genome Institute"/>
            <person name="Vesth T.C."/>
            <person name="Nybo J."/>
            <person name="Theobald S."/>
            <person name="Brandl J."/>
            <person name="Frisvad J.C."/>
            <person name="Nielsen K.F."/>
            <person name="Lyhne E.K."/>
            <person name="Kogle M.E."/>
            <person name="Kuo A."/>
            <person name="Riley R."/>
            <person name="Clum A."/>
            <person name="Nolan M."/>
            <person name="Lipzen A."/>
            <person name="Salamov A."/>
            <person name="Henrissat B."/>
            <person name="Wiebenga A."/>
            <person name="De vries R.P."/>
            <person name="Grigoriev I.V."/>
            <person name="Mortensen U.H."/>
            <person name="Andersen M.R."/>
            <person name="Baker S.E."/>
        </authorList>
    </citation>
    <scope>NUCLEOTIDE SEQUENCE [LARGE SCALE GENOMIC DNA]</scope>
    <source>
        <strain evidence="10 11">CBS 101889</strain>
    </source>
</reference>